<gene>
    <name evidence="5" type="ORF">GCM10009114_32530</name>
</gene>
<proteinExistence type="predicted"/>
<evidence type="ECO:0000313" key="6">
    <source>
        <dbReference type="Proteomes" id="UP001500359"/>
    </source>
</evidence>
<dbReference type="PROSITE" id="PS00028">
    <property type="entry name" value="ZINC_FINGER_C2H2_1"/>
    <property type="match status" value="1"/>
</dbReference>
<accession>A0ABN1LRA7</accession>
<dbReference type="InterPro" id="IPR017896">
    <property type="entry name" value="4Fe4S_Fe-S-bd"/>
</dbReference>
<keyword evidence="1" id="KW-0479">Metal-binding</keyword>
<feature type="domain" description="4Fe-4S ferredoxin-type" evidence="4">
    <location>
        <begin position="235"/>
        <end position="267"/>
    </location>
</feature>
<dbReference type="PROSITE" id="PS00198">
    <property type="entry name" value="4FE4S_FER_1"/>
    <property type="match status" value="1"/>
</dbReference>
<protein>
    <recommendedName>
        <fullName evidence="4">4Fe-4S ferredoxin-type domain-containing protein</fullName>
    </recommendedName>
</protein>
<dbReference type="InterPro" id="IPR017900">
    <property type="entry name" value="4Fe4S_Fe_S_CS"/>
</dbReference>
<evidence type="ECO:0000313" key="5">
    <source>
        <dbReference type="EMBL" id="GAA0859356.1"/>
    </source>
</evidence>
<dbReference type="Proteomes" id="UP001500359">
    <property type="component" value="Unassembled WGS sequence"/>
</dbReference>
<keyword evidence="3" id="KW-0411">Iron-sulfur</keyword>
<evidence type="ECO:0000256" key="2">
    <source>
        <dbReference type="ARBA" id="ARBA00023004"/>
    </source>
</evidence>
<keyword evidence="6" id="KW-1185">Reference proteome</keyword>
<feature type="domain" description="4Fe-4S ferredoxin-type" evidence="4">
    <location>
        <begin position="318"/>
        <end position="346"/>
    </location>
</feature>
<name>A0ABN1LRA7_9ALTE</name>
<comment type="caution">
    <text evidence="5">The sequence shown here is derived from an EMBL/GenBank/DDBJ whole genome shotgun (WGS) entry which is preliminary data.</text>
</comment>
<dbReference type="PROSITE" id="PS51379">
    <property type="entry name" value="4FE4S_FER_2"/>
    <property type="match status" value="2"/>
</dbReference>
<sequence length="356" mass="40342">MNEQRFILDNIMSLKRHLLKRFDVYQITADRQGEKSWQVSEADEVLPLFGPKNLPLVSLKRFFFAENEAIYSFNGNTFSPIKPKIEPRAIFGVQACDLTAISYQDTFFKDDPYYQARRQQTLLVGIDCNSPCEKGFCHEMNAGPHVDSAHADLILSQFSDLQNTAVSSTETAKGAWLLIAATEKGRDSLQGLVLQNAPENWPELRQQLKQQVVAKFADFSYIKSSTEIINKGQVPAKLWEELSVRCLACSGCTNLCPTCSCYSSYEQYDSESNQTTTRRIWDSCQFEGFQREASNHNPSQLAAQRTERFWFHKFSNAYLPEFGRYGCVGCGRCEQTCAGSIGVHSVMKRINQVCCN</sequence>
<evidence type="ECO:0000256" key="1">
    <source>
        <dbReference type="ARBA" id="ARBA00022723"/>
    </source>
</evidence>
<reference evidence="5 6" key="1">
    <citation type="journal article" date="2019" name="Int. J. Syst. Evol. Microbiol.">
        <title>The Global Catalogue of Microorganisms (GCM) 10K type strain sequencing project: providing services to taxonomists for standard genome sequencing and annotation.</title>
        <authorList>
            <consortium name="The Broad Institute Genomics Platform"/>
            <consortium name="The Broad Institute Genome Sequencing Center for Infectious Disease"/>
            <person name="Wu L."/>
            <person name="Ma J."/>
        </authorList>
    </citation>
    <scope>NUCLEOTIDE SEQUENCE [LARGE SCALE GENOMIC DNA]</scope>
    <source>
        <strain evidence="5 6">JCM 15896</strain>
    </source>
</reference>
<evidence type="ECO:0000259" key="4">
    <source>
        <dbReference type="PROSITE" id="PS51379"/>
    </source>
</evidence>
<dbReference type="EMBL" id="BAAAFD010000011">
    <property type="protein sequence ID" value="GAA0859356.1"/>
    <property type="molecule type" value="Genomic_DNA"/>
</dbReference>
<keyword evidence="2" id="KW-0408">Iron</keyword>
<dbReference type="RefSeq" id="WP_343861894.1">
    <property type="nucleotide sequence ID" value="NZ_BAAAFD010000011.1"/>
</dbReference>
<dbReference type="PANTHER" id="PTHR40447">
    <property type="entry name" value="ANAEROBIC SULFITE REDUCTASE SUBUNIT A"/>
    <property type="match status" value="1"/>
</dbReference>
<organism evidence="5 6">
    <name type="scientific">Aliiglaciecola litoralis</name>
    <dbReference type="NCBI Taxonomy" id="582857"/>
    <lineage>
        <taxon>Bacteria</taxon>
        <taxon>Pseudomonadati</taxon>
        <taxon>Pseudomonadota</taxon>
        <taxon>Gammaproteobacteria</taxon>
        <taxon>Alteromonadales</taxon>
        <taxon>Alteromonadaceae</taxon>
        <taxon>Aliiglaciecola</taxon>
    </lineage>
</organism>
<dbReference type="PANTHER" id="PTHR40447:SF1">
    <property type="entry name" value="ANAEROBIC SULFITE REDUCTASE SUBUNIT A"/>
    <property type="match status" value="1"/>
</dbReference>
<evidence type="ECO:0000256" key="3">
    <source>
        <dbReference type="ARBA" id="ARBA00023014"/>
    </source>
</evidence>
<dbReference type="InterPro" id="IPR013087">
    <property type="entry name" value="Znf_C2H2_type"/>
</dbReference>
<dbReference type="Pfam" id="PF17179">
    <property type="entry name" value="Fer4_22"/>
    <property type="match status" value="1"/>
</dbReference>
<dbReference type="SUPFAM" id="SSF46548">
    <property type="entry name" value="alpha-helical ferredoxin"/>
    <property type="match status" value="1"/>
</dbReference>